<keyword evidence="10" id="KW-0413">Isomerase</keyword>
<dbReference type="GO" id="GO:0018800">
    <property type="term" value="F:5-oxopent-3-ene-1,2,5-tricarboxylate decarboxylase activity"/>
    <property type="evidence" value="ECO:0007669"/>
    <property type="project" value="UniProtKB-EC"/>
</dbReference>
<dbReference type="PANTHER" id="PTHR42796">
    <property type="entry name" value="FUMARYLACETOACETATE HYDROLASE DOMAIN-CONTAINING PROTEIN 2A-RELATED"/>
    <property type="match status" value="1"/>
</dbReference>
<evidence type="ECO:0000313" key="11">
    <source>
        <dbReference type="Proteomes" id="UP000502005"/>
    </source>
</evidence>
<comment type="function">
    <text evidence="5">Decarboxylates OPET (5-oxo-pent-3-ene-1,2,5-tricarboxylic acid) into HHDD (2-hydroxy-hept-2,4-diene-1,7-dioate) and isomerizes it to OHED (2-oxo-hept-3-ene-1,7-dioate).</text>
</comment>
<dbReference type="GO" id="GO:0008704">
    <property type="term" value="F:5-carboxymethyl-2-hydroxymuconate delta-isomerase activity"/>
    <property type="evidence" value="ECO:0007669"/>
    <property type="project" value="UniProtKB-EC"/>
</dbReference>
<comment type="similarity">
    <text evidence="1">Belongs to the FAH family.</text>
</comment>
<dbReference type="SUPFAM" id="SSF56529">
    <property type="entry name" value="FAH"/>
    <property type="match status" value="1"/>
</dbReference>
<feature type="domain" description="Fumarylacetoacetase-like C-terminal" evidence="8">
    <location>
        <begin position="74"/>
        <end position="279"/>
    </location>
</feature>
<evidence type="ECO:0000259" key="8">
    <source>
        <dbReference type="Pfam" id="PF01557"/>
    </source>
</evidence>
<dbReference type="InterPro" id="IPR018833">
    <property type="entry name" value="Rv2993c-like_N"/>
</dbReference>
<dbReference type="GO" id="GO:0046872">
    <property type="term" value="F:metal ion binding"/>
    <property type="evidence" value="ECO:0007669"/>
    <property type="project" value="UniProtKB-KW"/>
</dbReference>
<evidence type="ECO:0000256" key="6">
    <source>
        <dbReference type="ARBA" id="ARBA00060569"/>
    </source>
</evidence>
<comment type="catalytic activity">
    <reaction evidence="3">
        <text>(3E,5R)-5-carboxy-2-oxohept-3-enedioate + H(+) = (4Z)-2-oxohept-4-enedioate + CO2</text>
        <dbReference type="Rhea" id="RHEA:14397"/>
        <dbReference type="ChEBI" id="CHEBI:15378"/>
        <dbReference type="ChEBI" id="CHEBI:16526"/>
        <dbReference type="ChEBI" id="CHEBI:87491"/>
        <dbReference type="ChEBI" id="CHEBI:87507"/>
        <dbReference type="EC" id="4.1.1.68"/>
    </reaction>
</comment>
<evidence type="ECO:0000256" key="4">
    <source>
        <dbReference type="ARBA" id="ARBA00052790"/>
    </source>
</evidence>
<evidence type="ECO:0000256" key="1">
    <source>
        <dbReference type="ARBA" id="ARBA00010211"/>
    </source>
</evidence>
<dbReference type="Pfam" id="PF10370">
    <property type="entry name" value="Rv2993c-like_N"/>
    <property type="match status" value="1"/>
</dbReference>
<dbReference type="InterPro" id="IPR036663">
    <property type="entry name" value="Fumarylacetoacetase_C_sf"/>
</dbReference>
<protein>
    <submittedName>
        <fullName evidence="10">5-carboxymethyl-2-hydroxymuconate isomerase</fullName>
    </submittedName>
</protein>
<evidence type="ECO:0000313" key="10">
    <source>
        <dbReference type="EMBL" id="QGY29136.1"/>
    </source>
</evidence>
<dbReference type="AlphaFoldDB" id="A0A6B9GA27"/>
<sequence length="287" mass="31137">MKLVRFTEQGRTRIGKVEGDQVIDLSGVPGVGDSMRQLLAGLTPLRPRLAAACSPAFALSAVQLEAPIQDAQKFLGIGMNYRKHAEEARQAGIPIPASQLWFNKQVSCINGPFAPVVKPMASDKMDYEIELGVVIGKRCRHVKASEAASVIAGYLIVNDVSARDWLHKSPTFTLGKSFDTHGPIGPWITTADEIPDPLRLEMKLFVNGELRQHADSGDMIYDIYEQIAYLSTVMTLEPGDILATGTPSGIGAPTGRFLQPGDVMRLEIAGLGHIENPVVAETHQEAR</sequence>
<dbReference type="EMBL" id="CP024768">
    <property type="protein sequence ID" value="QGY29136.1"/>
    <property type="molecule type" value="Genomic_DNA"/>
</dbReference>
<name>A0A6B9GA27_PANCY</name>
<dbReference type="Pfam" id="PF01557">
    <property type="entry name" value="FAA_hydrolase"/>
    <property type="match status" value="1"/>
</dbReference>
<dbReference type="PANTHER" id="PTHR42796:SF4">
    <property type="entry name" value="FUMARYLACETOACETATE HYDROLASE DOMAIN-CONTAINING PROTEIN 2A"/>
    <property type="match status" value="1"/>
</dbReference>
<dbReference type="GO" id="GO:0019752">
    <property type="term" value="P:carboxylic acid metabolic process"/>
    <property type="evidence" value="ECO:0007669"/>
    <property type="project" value="UniProtKB-ARBA"/>
</dbReference>
<dbReference type="InterPro" id="IPR051121">
    <property type="entry name" value="FAH"/>
</dbReference>
<feature type="domain" description="Rv2993c-like N-terminal" evidence="9">
    <location>
        <begin position="1"/>
        <end position="33"/>
    </location>
</feature>
<proteinExistence type="inferred from homology"/>
<gene>
    <name evidence="10" type="ORF">CUN67_09430</name>
</gene>
<comment type="pathway">
    <text evidence="6">Aromatic compound metabolism; 4-hydroxyphenylacetate degradation; pyruvate and succinate semialdehyde from 4-hydroxyphenylacetate: step 4/7.</text>
</comment>
<comment type="pathway">
    <text evidence="7">Aromatic compound metabolism; 4-hydroxyphenylacetate degradation; pyruvate and succinate semialdehyde from 4-hydroxyphenylacetate: step 5/7.</text>
</comment>
<keyword evidence="2" id="KW-0479">Metal-binding</keyword>
<reference evidence="10 11" key="1">
    <citation type="submission" date="2017-11" db="EMBL/GenBank/DDBJ databases">
        <title>Genome sequence of Pantoea cypripedii NE1.</title>
        <authorList>
            <person name="Nascimento F.X."/>
        </authorList>
    </citation>
    <scope>NUCLEOTIDE SEQUENCE [LARGE SCALE GENOMIC DNA]</scope>
    <source>
        <strain evidence="10 11">NE1</strain>
    </source>
</reference>
<evidence type="ECO:0000256" key="2">
    <source>
        <dbReference type="ARBA" id="ARBA00022723"/>
    </source>
</evidence>
<dbReference type="FunFam" id="3.90.850.10:FF:000002">
    <property type="entry name" value="2-hydroxyhepta-2,4-diene-1,7-dioate isomerase"/>
    <property type="match status" value="1"/>
</dbReference>
<evidence type="ECO:0000256" key="5">
    <source>
        <dbReference type="ARBA" id="ARBA00057150"/>
    </source>
</evidence>
<comment type="catalytic activity">
    <reaction evidence="4">
        <text>(2E,4Z)-5-hydroxypenta-2,4-diene-1,2,5-tricarboxylate = (3E,5R)-5-carboxy-2-oxohept-3-enedioate</text>
        <dbReference type="Rhea" id="RHEA:18813"/>
        <dbReference type="ChEBI" id="CHEBI:47961"/>
        <dbReference type="ChEBI" id="CHEBI:87491"/>
        <dbReference type="EC" id="5.3.3.10"/>
    </reaction>
</comment>
<evidence type="ECO:0000256" key="7">
    <source>
        <dbReference type="ARBA" id="ARBA00060680"/>
    </source>
</evidence>
<dbReference type="InterPro" id="IPR011234">
    <property type="entry name" value="Fumarylacetoacetase-like_C"/>
</dbReference>
<dbReference type="Gene3D" id="3.90.850.10">
    <property type="entry name" value="Fumarylacetoacetase-like, C-terminal domain"/>
    <property type="match status" value="1"/>
</dbReference>
<organism evidence="10 11">
    <name type="scientific">Pantoea cypripedii</name>
    <name type="common">Pectobacterium cypripedii</name>
    <name type="synonym">Erwinia cypripedii</name>
    <dbReference type="NCBI Taxonomy" id="55209"/>
    <lineage>
        <taxon>Bacteria</taxon>
        <taxon>Pseudomonadati</taxon>
        <taxon>Pseudomonadota</taxon>
        <taxon>Gammaproteobacteria</taxon>
        <taxon>Enterobacterales</taxon>
        <taxon>Erwiniaceae</taxon>
        <taxon>Pantoea</taxon>
    </lineage>
</organism>
<evidence type="ECO:0000256" key="3">
    <source>
        <dbReference type="ARBA" id="ARBA00051258"/>
    </source>
</evidence>
<accession>A0A6B9GA27</accession>
<dbReference type="RefSeq" id="WP_208714997.1">
    <property type="nucleotide sequence ID" value="NZ_CP024768.1"/>
</dbReference>
<evidence type="ECO:0000259" key="9">
    <source>
        <dbReference type="Pfam" id="PF10370"/>
    </source>
</evidence>
<dbReference type="Proteomes" id="UP000502005">
    <property type="component" value="Chromosome"/>
</dbReference>